<organism evidence="1 2">
    <name type="scientific">Alsobacter soli</name>
    <dbReference type="NCBI Taxonomy" id="2109933"/>
    <lineage>
        <taxon>Bacteria</taxon>
        <taxon>Pseudomonadati</taxon>
        <taxon>Pseudomonadota</taxon>
        <taxon>Alphaproteobacteria</taxon>
        <taxon>Hyphomicrobiales</taxon>
        <taxon>Alsobacteraceae</taxon>
        <taxon>Alsobacter</taxon>
    </lineage>
</organism>
<dbReference type="EMBL" id="PVZS01000065">
    <property type="protein sequence ID" value="PSC02417.1"/>
    <property type="molecule type" value="Genomic_DNA"/>
</dbReference>
<evidence type="ECO:0000313" key="1">
    <source>
        <dbReference type="EMBL" id="PSC02417.1"/>
    </source>
</evidence>
<dbReference type="RefSeq" id="WP_106340849.1">
    <property type="nucleotide sequence ID" value="NZ_PVZS01000065.1"/>
</dbReference>
<dbReference type="Proteomes" id="UP000239772">
    <property type="component" value="Unassembled WGS sequence"/>
</dbReference>
<sequence length="65" mass="7200">MRTLTGIILGFLLAVGVAYVHDNGAPPGQNMVNWDVAHRSFQSATAEIRDQWHRLTARGEDHSTI</sequence>
<comment type="caution">
    <text evidence="1">The sequence shown here is derived from an EMBL/GenBank/DDBJ whole genome shotgun (WGS) entry which is preliminary data.</text>
</comment>
<dbReference type="OrthoDB" id="8240871at2"/>
<reference evidence="2" key="1">
    <citation type="submission" date="2018-03" db="EMBL/GenBank/DDBJ databases">
        <authorList>
            <person name="Sun L."/>
            <person name="Liu H."/>
            <person name="Chen W."/>
            <person name="Huang K."/>
            <person name="Liu W."/>
            <person name="Gao X."/>
        </authorList>
    </citation>
    <scope>NUCLEOTIDE SEQUENCE [LARGE SCALE GENOMIC DNA]</scope>
    <source>
        <strain evidence="2">SH9</strain>
    </source>
</reference>
<evidence type="ECO:0000313" key="2">
    <source>
        <dbReference type="Proteomes" id="UP000239772"/>
    </source>
</evidence>
<name>A0A2T1HL89_9HYPH</name>
<dbReference type="AlphaFoldDB" id="A0A2T1HL89"/>
<gene>
    <name evidence="1" type="ORF">SLNSH_24220</name>
</gene>
<keyword evidence="2" id="KW-1185">Reference proteome</keyword>
<proteinExistence type="predicted"/>
<accession>A0A2T1HL89</accession>
<protein>
    <submittedName>
        <fullName evidence="1">Uncharacterized protein</fullName>
    </submittedName>
</protein>